<dbReference type="GO" id="GO:0005524">
    <property type="term" value="F:ATP binding"/>
    <property type="evidence" value="ECO:0007669"/>
    <property type="project" value="InterPro"/>
</dbReference>
<dbReference type="GO" id="GO:0004672">
    <property type="term" value="F:protein kinase activity"/>
    <property type="evidence" value="ECO:0007669"/>
    <property type="project" value="InterPro"/>
</dbReference>
<feature type="transmembrane region" description="Helical" evidence="2">
    <location>
        <begin position="254"/>
        <end position="285"/>
    </location>
</feature>
<dbReference type="InterPro" id="IPR000719">
    <property type="entry name" value="Prot_kinase_dom"/>
</dbReference>
<feature type="region of interest" description="Disordered" evidence="1">
    <location>
        <begin position="1"/>
        <end position="35"/>
    </location>
</feature>
<protein>
    <recommendedName>
        <fullName evidence="3">Protein kinase domain-containing protein</fullName>
    </recommendedName>
</protein>
<proteinExistence type="predicted"/>
<keyword evidence="2" id="KW-0812">Transmembrane</keyword>
<evidence type="ECO:0000313" key="4">
    <source>
        <dbReference type="EMBL" id="MVZ99341.1"/>
    </source>
</evidence>
<gene>
    <name evidence="4" type="ORF">F8568_002840</name>
</gene>
<keyword evidence="5" id="KW-1185">Reference proteome</keyword>
<comment type="caution">
    <text evidence="4">The sequence shown here is derived from an EMBL/GenBank/DDBJ whole genome shotgun (WGS) entry which is preliminary data.</text>
</comment>
<reference evidence="4" key="1">
    <citation type="submission" date="2019-12" db="EMBL/GenBank/DDBJ databases">
        <title>Actinomadura physcomitrii sp. nov., a novel actinomycete isolated from moss [Physcomitrium sphaericum (Ludw) Fuernr].</title>
        <authorList>
            <person name="Zhuang X."/>
        </authorList>
    </citation>
    <scope>NUCLEOTIDE SEQUENCE [LARGE SCALE GENOMIC DNA]</scope>
    <source>
        <strain evidence="4">LD22</strain>
    </source>
</reference>
<dbReference type="RefSeq" id="WP_160573488.1">
    <property type="nucleotide sequence ID" value="NZ_WBMS02000002.1"/>
</dbReference>
<feature type="transmembrane region" description="Helical" evidence="2">
    <location>
        <begin position="375"/>
        <end position="396"/>
    </location>
</feature>
<name>A0A6I4M1Y0_9ACTN</name>
<accession>A0A6I4M1Y0</accession>
<evidence type="ECO:0000259" key="3">
    <source>
        <dbReference type="SMART" id="SM00220"/>
    </source>
</evidence>
<keyword evidence="2" id="KW-0472">Membrane</keyword>
<feature type="transmembrane region" description="Helical" evidence="2">
    <location>
        <begin position="306"/>
        <end position="327"/>
    </location>
</feature>
<feature type="compositionally biased region" description="Basic and acidic residues" evidence="1">
    <location>
        <begin position="1"/>
        <end position="12"/>
    </location>
</feature>
<organism evidence="4 5">
    <name type="scientific">Actinomadura physcomitrii</name>
    <dbReference type="NCBI Taxonomy" id="2650748"/>
    <lineage>
        <taxon>Bacteria</taxon>
        <taxon>Bacillati</taxon>
        <taxon>Actinomycetota</taxon>
        <taxon>Actinomycetes</taxon>
        <taxon>Streptosporangiales</taxon>
        <taxon>Thermomonosporaceae</taxon>
        <taxon>Actinomadura</taxon>
    </lineage>
</organism>
<dbReference type="Proteomes" id="UP000462055">
    <property type="component" value="Unassembled WGS sequence"/>
</dbReference>
<dbReference type="SUPFAM" id="SSF56112">
    <property type="entry name" value="Protein kinase-like (PK-like)"/>
    <property type="match status" value="1"/>
</dbReference>
<evidence type="ECO:0000256" key="1">
    <source>
        <dbReference type="SAM" id="MobiDB-lite"/>
    </source>
</evidence>
<feature type="transmembrane region" description="Helical" evidence="2">
    <location>
        <begin position="333"/>
        <end position="354"/>
    </location>
</feature>
<dbReference type="Gene3D" id="1.10.510.10">
    <property type="entry name" value="Transferase(Phosphotransferase) domain 1"/>
    <property type="match status" value="1"/>
</dbReference>
<dbReference type="SMART" id="SM00220">
    <property type="entry name" value="S_TKc"/>
    <property type="match status" value="1"/>
</dbReference>
<evidence type="ECO:0000313" key="5">
    <source>
        <dbReference type="Proteomes" id="UP000462055"/>
    </source>
</evidence>
<feature type="domain" description="Protein kinase" evidence="3">
    <location>
        <begin position="14"/>
        <end position="209"/>
    </location>
</feature>
<keyword evidence="2" id="KW-1133">Transmembrane helix</keyword>
<dbReference type="AlphaFoldDB" id="A0A6I4M1Y0"/>
<dbReference type="InterPro" id="IPR011009">
    <property type="entry name" value="Kinase-like_dom_sf"/>
</dbReference>
<sequence>MSGETSHQEHIGPYRLLSPPAGGTGVHRATGPDGRDVAIRLLPPGAAPDIERMRAVLSPYAADVLDGETGVRRPYVVSRFVPGRPLAEVVAEQGPLPGDALRRMAAGLAKALAAVHRAGLAHGELGPGTVLVVDGAPVVVDFGLVAGAHRPGDVHAWAATVAFAATGRYAAPPDALPADLRPLVAAAADPDPAARPDAERLAEEASRLVVRPARPVPAPAPAVEAAAPRPVAPAPAEPAASPGGPAVAQAWARLLAATVVVIGVGVAVMMPIAGLLLTLAAVTVLRAAMSDTVAGWAWALGRTALTVPYAAALTVAVPLGLAAASVLGGEIDSLGACAFGAGAGAAVLWTAPGVSAPRRQLERMFTAVAGSPRRIAVAGAALGALALLAVVGAMSLTPSFAPMYGLQSTLERSMDRLQNAMDRW</sequence>
<evidence type="ECO:0000256" key="2">
    <source>
        <dbReference type="SAM" id="Phobius"/>
    </source>
</evidence>
<dbReference type="EMBL" id="WBMS02000002">
    <property type="protein sequence ID" value="MVZ99341.1"/>
    <property type="molecule type" value="Genomic_DNA"/>
</dbReference>